<reference evidence="1 2" key="1">
    <citation type="submission" date="2018-03" db="EMBL/GenBank/DDBJ databases">
        <title>Adhaeribacter sp. HMF7605 Genome sequencing and assembly.</title>
        <authorList>
            <person name="Kang H."/>
            <person name="Kang J."/>
            <person name="Cha I."/>
            <person name="Kim H."/>
            <person name="Joh K."/>
        </authorList>
    </citation>
    <scope>NUCLEOTIDE SEQUENCE [LARGE SCALE GENOMIC DNA]</scope>
    <source>
        <strain evidence="1 2">HMF7605</strain>
    </source>
</reference>
<gene>
    <name evidence="1" type="ORF">AHMF7605_00385</name>
</gene>
<evidence type="ECO:0000313" key="2">
    <source>
        <dbReference type="Proteomes" id="UP000240357"/>
    </source>
</evidence>
<dbReference type="OrthoDB" id="2546654at2"/>
<dbReference type="RefSeq" id="WP_106925360.1">
    <property type="nucleotide sequence ID" value="NZ_PYFT01000001.1"/>
</dbReference>
<dbReference type="Proteomes" id="UP000240357">
    <property type="component" value="Unassembled WGS sequence"/>
</dbReference>
<proteinExistence type="predicted"/>
<comment type="caution">
    <text evidence="1">The sequence shown here is derived from an EMBL/GenBank/DDBJ whole genome shotgun (WGS) entry which is preliminary data.</text>
</comment>
<sequence length="173" mass="20547">MGYQYLTKDLYSFIWTIKAQYYQLFQRFRDSGKFTNLQIITQGYDYALPTYKTRWKKWYALQPILNQMINSGKWLIRPLMIKGITDEEISRKILKAIIFEVNFLFADLAQTFANVYHIDCRGTAMTFDDWFDELHLHSEKFKQIAEAYKKCIEKPPGNKVIKVALTLLLTSFL</sequence>
<organism evidence="1 2">
    <name type="scientific">Adhaeribacter arboris</name>
    <dbReference type="NCBI Taxonomy" id="2072846"/>
    <lineage>
        <taxon>Bacteria</taxon>
        <taxon>Pseudomonadati</taxon>
        <taxon>Bacteroidota</taxon>
        <taxon>Cytophagia</taxon>
        <taxon>Cytophagales</taxon>
        <taxon>Hymenobacteraceae</taxon>
        <taxon>Adhaeribacter</taxon>
    </lineage>
</organism>
<dbReference type="EMBL" id="PYFT01000001">
    <property type="protein sequence ID" value="PSR52083.1"/>
    <property type="molecule type" value="Genomic_DNA"/>
</dbReference>
<name>A0A2T2Y9A5_9BACT</name>
<evidence type="ECO:0000313" key="1">
    <source>
        <dbReference type="EMBL" id="PSR52083.1"/>
    </source>
</evidence>
<accession>A0A2T2Y9A5</accession>
<keyword evidence="2" id="KW-1185">Reference proteome</keyword>
<dbReference type="AlphaFoldDB" id="A0A2T2Y9A5"/>
<protein>
    <submittedName>
        <fullName evidence="1">Uncharacterized protein</fullName>
    </submittedName>
</protein>